<organism evidence="3">
    <name type="scientific">viral metagenome</name>
    <dbReference type="NCBI Taxonomy" id="1070528"/>
    <lineage>
        <taxon>unclassified sequences</taxon>
        <taxon>metagenomes</taxon>
        <taxon>organismal metagenomes</taxon>
    </lineage>
</organism>
<sequence>MFKYVRFDFINKQKKIKLLNIIIISFILIILYFNIHTKDDVKIISSNSKRILTTINNYTETMSEFINDNDELNEIKNIRLSINYFKELKQKEIKAKEQEEEELKQKEIKAKEQQIEELKKKELDKKKEKAINLIKSYVPNYNELINLVSSHSEINGYSNSFNCLKRLIKINNEELFNNLIKIDYVNNEVSFNYLDKNETYYKNTNNIIKSHLYTNYDENNKYYDYSHYIYRNYKENIIKNPIYQIIKKNLEIDYSYTEPNLTDYYNNKSRYFHQTFEGISDIGYNFVRISNTHDNIYKYYENYENDTYYLYYKTTYTYYQYSNEPWKEYIVTSFIEFLIENKIIINNTNSIDIYNKHPYKFICNIPSRSINNEPSISNSNKLSILDFHKAIKGNNHNNIFMNYINNNLNRLPADIYNQINTNNIEEILNIHQDKCNYDKYGYCNSLYGTSWGNLYYDSSYVSHYKYSGTRMVKHNLTNNMLIRNNIYYNYPYNQLIIINTYINKNIYINFPKISIYDEYEYIEVLLSNIVANIYNLPIIPPIKFIYK</sequence>
<keyword evidence="1" id="KW-0175">Coiled coil</keyword>
<accession>A0A6C0LJS0</accession>
<protein>
    <submittedName>
        <fullName evidence="3">Uncharacterized protein</fullName>
    </submittedName>
</protein>
<keyword evidence="2" id="KW-0472">Membrane</keyword>
<feature type="transmembrane region" description="Helical" evidence="2">
    <location>
        <begin position="16"/>
        <end position="35"/>
    </location>
</feature>
<evidence type="ECO:0000313" key="3">
    <source>
        <dbReference type="EMBL" id="QHU29432.1"/>
    </source>
</evidence>
<feature type="coiled-coil region" evidence="1">
    <location>
        <begin position="55"/>
        <end position="128"/>
    </location>
</feature>
<reference evidence="3" key="1">
    <citation type="journal article" date="2020" name="Nature">
        <title>Giant virus diversity and host interactions through global metagenomics.</title>
        <authorList>
            <person name="Schulz F."/>
            <person name="Roux S."/>
            <person name="Paez-Espino D."/>
            <person name="Jungbluth S."/>
            <person name="Walsh D.A."/>
            <person name="Denef V.J."/>
            <person name="McMahon K.D."/>
            <person name="Konstantinidis K.T."/>
            <person name="Eloe-Fadrosh E.A."/>
            <person name="Kyrpides N.C."/>
            <person name="Woyke T."/>
        </authorList>
    </citation>
    <scope>NUCLEOTIDE SEQUENCE</scope>
    <source>
        <strain evidence="3">GVMAG-M-3300027804-48</strain>
    </source>
</reference>
<dbReference type="AlphaFoldDB" id="A0A6C0LJS0"/>
<evidence type="ECO:0000256" key="1">
    <source>
        <dbReference type="SAM" id="Coils"/>
    </source>
</evidence>
<dbReference type="EMBL" id="MN740489">
    <property type="protein sequence ID" value="QHU29432.1"/>
    <property type="molecule type" value="Genomic_DNA"/>
</dbReference>
<keyword evidence="2" id="KW-1133">Transmembrane helix</keyword>
<proteinExistence type="predicted"/>
<keyword evidence="2" id="KW-0812">Transmembrane</keyword>
<evidence type="ECO:0000256" key="2">
    <source>
        <dbReference type="SAM" id="Phobius"/>
    </source>
</evidence>
<name>A0A6C0LJS0_9ZZZZ</name>